<feature type="region of interest" description="Disordered" evidence="1">
    <location>
        <begin position="86"/>
        <end position="140"/>
    </location>
</feature>
<dbReference type="AlphaFoldDB" id="A0A9P4LSA8"/>
<keyword evidence="3" id="KW-1185">Reference proteome</keyword>
<organism evidence="2 3">
    <name type="scientific">Setomelanomma holmii</name>
    <dbReference type="NCBI Taxonomy" id="210430"/>
    <lineage>
        <taxon>Eukaryota</taxon>
        <taxon>Fungi</taxon>
        <taxon>Dikarya</taxon>
        <taxon>Ascomycota</taxon>
        <taxon>Pezizomycotina</taxon>
        <taxon>Dothideomycetes</taxon>
        <taxon>Pleosporomycetidae</taxon>
        <taxon>Pleosporales</taxon>
        <taxon>Pleosporineae</taxon>
        <taxon>Phaeosphaeriaceae</taxon>
        <taxon>Setomelanomma</taxon>
    </lineage>
</organism>
<evidence type="ECO:0000313" key="3">
    <source>
        <dbReference type="Proteomes" id="UP000799777"/>
    </source>
</evidence>
<evidence type="ECO:0000256" key="1">
    <source>
        <dbReference type="SAM" id="MobiDB-lite"/>
    </source>
</evidence>
<feature type="region of interest" description="Disordered" evidence="1">
    <location>
        <begin position="244"/>
        <end position="315"/>
    </location>
</feature>
<sequence length="445" mass="46857">MQAFYTALACATRPKTTGACPYGRWVGEPEHHEGWPPVSGRLQTDRGEKGVFQSPERCSLNGLLVHRLGVHTRMICDSCELDHREGRGQQQYQPPPPPTSVAAGKQPVRNPPQVPVQSAQHTQPQQQQTGPARPKFPAGHRSTCCRRFYQRKHKYKGRYACYGGRPCQHCVQANNGAPAGSKEYAKQLKTGRAIHQPARRVSGSSMCKECRQLRSPGSCNGYSPCQYCLAEDLKYEHDIHINPRTWASEDDEKGGSGAPPSGGSGQGGYGGGGGVHYGGSGAGAGGGQSGFPSCQPESDYNAGYQRQAGGQSQECTAQNQTAVTGVNGAKPLAAAITSRTPLGQLGVSAANKSHHGSSAKSASVNNAIKNLSLGPSKVVKSSATAVKKAPAARAPPQVKIPAPKVSNAKAPVAAKVKAMQKKPAAPAKTTARTIVKPPKAPGRKK</sequence>
<gene>
    <name evidence="2" type="ORF">EK21DRAFT_85170</name>
</gene>
<evidence type="ECO:0000313" key="2">
    <source>
        <dbReference type="EMBL" id="KAF2034577.1"/>
    </source>
</evidence>
<feature type="region of interest" description="Disordered" evidence="1">
    <location>
        <begin position="382"/>
        <end position="445"/>
    </location>
</feature>
<reference evidence="2" key="1">
    <citation type="journal article" date="2020" name="Stud. Mycol.">
        <title>101 Dothideomycetes genomes: a test case for predicting lifestyles and emergence of pathogens.</title>
        <authorList>
            <person name="Haridas S."/>
            <person name="Albert R."/>
            <person name="Binder M."/>
            <person name="Bloem J."/>
            <person name="Labutti K."/>
            <person name="Salamov A."/>
            <person name="Andreopoulos B."/>
            <person name="Baker S."/>
            <person name="Barry K."/>
            <person name="Bills G."/>
            <person name="Bluhm B."/>
            <person name="Cannon C."/>
            <person name="Castanera R."/>
            <person name="Culley D."/>
            <person name="Daum C."/>
            <person name="Ezra D."/>
            <person name="Gonzalez J."/>
            <person name="Henrissat B."/>
            <person name="Kuo A."/>
            <person name="Liang C."/>
            <person name="Lipzen A."/>
            <person name="Lutzoni F."/>
            <person name="Magnuson J."/>
            <person name="Mondo S."/>
            <person name="Nolan M."/>
            <person name="Ohm R."/>
            <person name="Pangilinan J."/>
            <person name="Park H.-J."/>
            <person name="Ramirez L."/>
            <person name="Alfaro M."/>
            <person name="Sun H."/>
            <person name="Tritt A."/>
            <person name="Yoshinaga Y."/>
            <person name="Zwiers L.-H."/>
            <person name="Turgeon B."/>
            <person name="Goodwin S."/>
            <person name="Spatafora J."/>
            <person name="Crous P."/>
            <person name="Grigoriev I."/>
        </authorList>
    </citation>
    <scope>NUCLEOTIDE SEQUENCE</scope>
    <source>
        <strain evidence="2">CBS 110217</strain>
    </source>
</reference>
<comment type="caution">
    <text evidence="2">The sequence shown here is derived from an EMBL/GenBank/DDBJ whole genome shotgun (WGS) entry which is preliminary data.</text>
</comment>
<dbReference type="Proteomes" id="UP000799777">
    <property type="component" value="Unassembled WGS sequence"/>
</dbReference>
<protein>
    <submittedName>
        <fullName evidence="2">Uncharacterized protein</fullName>
    </submittedName>
</protein>
<accession>A0A9P4LSA8</accession>
<feature type="compositionally biased region" description="Low complexity" evidence="1">
    <location>
        <begin position="382"/>
        <end position="428"/>
    </location>
</feature>
<feature type="compositionally biased region" description="Gly residues" evidence="1">
    <location>
        <begin position="255"/>
        <end position="289"/>
    </location>
</feature>
<name>A0A9P4LSA8_9PLEO</name>
<dbReference type="EMBL" id="ML978160">
    <property type="protein sequence ID" value="KAF2034577.1"/>
    <property type="molecule type" value="Genomic_DNA"/>
</dbReference>
<proteinExistence type="predicted"/>
<feature type="compositionally biased region" description="Low complexity" evidence="1">
    <location>
        <begin position="115"/>
        <end position="128"/>
    </location>
</feature>